<accession>A0A699Z899</accession>
<comment type="caution">
    <text evidence="1">The sequence shown here is derived from an EMBL/GenBank/DDBJ whole genome shotgun (WGS) entry which is preliminary data.</text>
</comment>
<gene>
    <name evidence="1" type="ORF">HaLaN_11704</name>
</gene>
<dbReference type="AlphaFoldDB" id="A0A699Z899"/>
<keyword evidence="2" id="KW-1185">Reference proteome</keyword>
<reference evidence="1 2" key="1">
    <citation type="submission" date="2020-02" db="EMBL/GenBank/DDBJ databases">
        <title>Draft genome sequence of Haematococcus lacustris strain NIES-144.</title>
        <authorList>
            <person name="Morimoto D."/>
            <person name="Nakagawa S."/>
            <person name="Yoshida T."/>
            <person name="Sawayama S."/>
        </authorList>
    </citation>
    <scope>NUCLEOTIDE SEQUENCE [LARGE SCALE GENOMIC DNA]</scope>
    <source>
        <strain evidence="1 2">NIES-144</strain>
    </source>
</reference>
<name>A0A699Z899_HAELA</name>
<evidence type="ECO:0000313" key="2">
    <source>
        <dbReference type="Proteomes" id="UP000485058"/>
    </source>
</evidence>
<evidence type="ECO:0000313" key="1">
    <source>
        <dbReference type="EMBL" id="GFH15469.1"/>
    </source>
</evidence>
<organism evidence="1 2">
    <name type="scientific">Haematococcus lacustris</name>
    <name type="common">Green alga</name>
    <name type="synonym">Haematococcus pluvialis</name>
    <dbReference type="NCBI Taxonomy" id="44745"/>
    <lineage>
        <taxon>Eukaryota</taxon>
        <taxon>Viridiplantae</taxon>
        <taxon>Chlorophyta</taxon>
        <taxon>core chlorophytes</taxon>
        <taxon>Chlorophyceae</taxon>
        <taxon>CS clade</taxon>
        <taxon>Chlamydomonadales</taxon>
        <taxon>Haematococcaceae</taxon>
        <taxon>Haematococcus</taxon>
    </lineage>
</organism>
<sequence>MVYMPCSALLWCFGRASKAHPLLDIAGSEPSTHTFSSKVVQVPLHDLSASHSAIRSNDAVLAELLSSGRQKLADNGVFPSVLGSSAKLVRNQQTLCLEEVAARLLECTFERPDPADHHSVTQQLSQLSQWLSSGDAQSAAQLLLKAGAAVAQWQQPWRYCACTASLADWRCAAAPQHCCRPQRG</sequence>
<feature type="non-terminal residue" evidence="1">
    <location>
        <position position="1"/>
    </location>
</feature>
<dbReference type="Proteomes" id="UP000485058">
    <property type="component" value="Unassembled WGS sequence"/>
</dbReference>
<dbReference type="EMBL" id="BLLF01000854">
    <property type="protein sequence ID" value="GFH15469.1"/>
    <property type="molecule type" value="Genomic_DNA"/>
</dbReference>
<proteinExistence type="predicted"/>
<protein>
    <submittedName>
        <fullName evidence="1">Uncharacterized protein</fullName>
    </submittedName>
</protein>